<dbReference type="Proteomes" id="UP000599437">
    <property type="component" value="Unassembled WGS sequence"/>
</dbReference>
<evidence type="ECO:0000313" key="3">
    <source>
        <dbReference type="Proteomes" id="UP000599437"/>
    </source>
</evidence>
<gene>
    <name evidence="2" type="ORF">GCM10010346_61660</name>
</gene>
<feature type="region of interest" description="Disordered" evidence="1">
    <location>
        <begin position="1"/>
        <end position="78"/>
    </location>
</feature>
<evidence type="ECO:0000313" key="2">
    <source>
        <dbReference type="EMBL" id="GHB29791.1"/>
    </source>
</evidence>
<feature type="compositionally biased region" description="Basic and acidic residues" evidence="1">
    <location>
        <begin position="46"/>
        <end position="59"/>
    </location>
</feature>
<feature type="region of interest" description="Disordered" evidence="1">
    <location>
        <begin position="135"/>
        <end position="161"/>
    </location>
</feature>
<proteinExistence type="predicted"/>
<keyword evidence="3" id="KW-1185">Reference proteome</keyword>
<protein>
    <submittedName>
        <fullName evidence="2">Uncharacterized protein</fullName>
    </submittedName>
</protein>
<evidence type="ECO:0000256" key="1">
    <source>
        <dbReference type="SAM" id="MobiDB-lite"/>
    </source>
</evidence>
<organism evidence="2 3">
    <name type="scientific">Streptomyces chryseus</name>
    <dbReference type="NCBI Taxonomy" id="68186"/>
    <lineage>
        <taxon>Bacteria</taxon>
        <taxon>Bacillati</taxon>
        <taxon>Actinomycetota</taxon>
        <taxon>Actinomycetes</taxon>
        <taxon>Kitasatosporales</taxon>
        <taxon>Streptomycetaceae</taxon>
        <taxon>Streptomyces</taxon>
    </lineage>
</organism>
<feature type="compositionally biased region" description="Low complexity" evidence="1">
    <location>
        <begin position="29"/>
        <end position="43"/>
    </location>
</feature>
<dbReference type="EMBL" id="BMVO01000035">
    <property type="protein sequence ID" value="GHB29791.1"/>
    <property type="molecule type" value="Genomic_DNA"/>
</dbReference>
<sequence length="161" mass="16624">MASVPHARQMRVGRMNAADPGPAGRNEDLVPAPAPALSPAVPSRTGADRARWSLVHRESAAPWEAPATGPQRWASPGELLSPPLAFPLPKPLPCPTSDQPVFPLVRAGFRALPGLSQPSSLLLNLKGKAGEEIIGSGGPPPVTAGNTLPATVRPVLRGGRA</sequence>
<name>A0ABQ3E8H5_9ACTN</name>
<accession>A0ABQ3E8H5</accession>
<comment type="caution">
    <text evidence="2">The sequence shown here is derived from an EMBL/GenBank/DDBJ whole genome shotgun (WGS) entry which is preliminary data.</text>
</comment>
<reference evidence="3" key="1">
    <citation type="journal article" date="2019" name="Int. J. Syst. Evol. Microbiol.">
        <title>The Global Catalogue of Microorganisms (GCM) 10K type strain sequencing project: providing services to taxonomists for standard genome sequencing and annotation.</title>
        <authorList>
            <consortium name="The Broad Institute Genomics Platform"/>
            <consortium name="The Broad Institute Genome Sequencing Center for Infectious Disease"/>
            <person name="Wu L."/>
            <person name="Ma J."/>
        </authorList>
    </citation>
    <scope>NUCLEOTIDE SEQUENCE [LARGE SCALE GENOMIC DNA]</scope>
    <source>
        <strain evidence="3">JCM 4737</strain>
    </source>
</reference>